<gene>
    <name evidence="2" type="ORF">ACFQY0_18350</name>
</gene>
<evidence type="ECO:0000313" key="2">
    <source>
        <dbReference type="EMBL" id="MFC7339161.1"/>
    </source>
</evidence>
<dbReference type="Pfam" id="PF12951">
    <property type="entry name" value="PATR"/>
    <property type="match status" value="5"/>
</dbReference>
<protein>
    <submittedName>
        <fullName evidence="2">Beta strand repeat-containing protein</fullName>
    </submittedName>
</protein>
<dbReference type="EMBL" id="JBHTBS010000013">
    <property type="protein sequence ID" value="MFC7339161.1"/>
    <property type="molecule type" value="Genomic_DNA"/>
</dbReference>
<accession>A0ABW2LCB9</accession>
<dbReference type="NCBIfam" id="TIGR02601">
    <property type="entry name" value="autotrns_rpt"/>
    <property type="match status" value="5"/>
</dbReference>
<dbReference type="RefSeq" id="WP_379715438.1">
    <property type="nucleotide sequence ID" value="NZ_JBHTBS010000013.1"/>
</dbReference>
<proteinExistence type="predicted"/>
<keyword evidence="1" id="KW-0732">Signal</keyword>
<evidence type="ECO:0000313" key="3">
    <source>
        <dbReference type="Proteomes" id="UP001596472"/>
    </source>
</evidence>
<keyword evidence="3" id="KW-1185">Reference proteome</keyword>
<reference evidence="3" key="1">
    <citation type="journal article" date="2019" name="Int. J. Syst. Evol. Microbiol.">
        <title>The Global Catalogue of Microorganisms (GCM) 10K type strain sequencing project: providing services to taxonomists for standard genome sequencing and annotation.</title>
        <authorList>
            <consortium name="The Broad Institute Genomics Platform"/>
            <consortium name="The Broad Institute Genome Sequencing Center for Infectious Disease"/>
            <person name="Wu L."/>
            <person name="Ma J."/>
        </authorList>
    </citation>
    <scope>NUCLEOTIDE SEQUENCE [LARGE SCALE GENOMIC DNA]</scope>
    <source>
        <strain evidence="3">CGMCC 4.1467</strain>
    </source>
</reference>
<organism evidence="2 3">
    <name type="scientific">Haloferula chungangensis</name>
    <dbReference type="NCBI Taxonomy" id="1048331"/>
    <lineage>
        <taxon>Bacteria</taxon>
        <taxon>Pseudomonadati</taxon>
        <taxon>Verrucomicrobiota</taxon>
        <taxon>Verrucomicrobiia</taxon>
        <taxon>Verrucomicrobiales</taxon>
        <taxon>Verrucomicrobiaceae</taxon>
        <taxon>Haloferula</taxon>
    </lineage>
</organism>
<name>A0ABW2LCB9_9BACT</name>
<comment type="caution">
    <text evidence="2">The sequence shown here is derived from an EMBL/GenBank/DDBJ whole genome shotgun (WGS) entry which is preliminary data.</text>
</comment>
<dbReference type="SUPFAM" id="SSF51126">
    <property type="entry name" value="Pectin lyase-like"/>
    <property type="match status" value="2"/>
</dbReference>
<evidence type="ECO:0000256" key="1">
    <source>
        <dbReference type="ARBA" id="ARBA00022729"/>
    </source>
</evidence>
<dbReference type="InterPro" id="IPR011050">
    <property type="entry name" value="Pectin_lyase_fold/virulence"/>
</dbReference>
<dbReference type="InterPro" id="IPR030895">
    <property type="entry name" value="T5SS_PEPC_rpt"/>
</dbReference>
<dbReference type="InterPro" id="IPR013425">
    <property type="entry name" value="Autotrns_rpt"/>
</dbReference>
<dbReference type="NCBIfam" id="TIGR04393">
    <property type="entry name" value="rpt_T5SS_PEPC"/>
    <property type="match status" value="1"/>
</dbReference>
<dbReference type="Proteomes" id="UP001596472">
    <property type="component" value="Unassembled WGS sequence"/>
</dbReference>
<sequence length="1070" mass="104827">MRKTTSPLFRPDVRDSKQSGVSVFLLLTSGLLATATAATLKWDATPGSAGIQDGSGVWSTSSNTWNDGSNNLTWNNLSVNDAVIGAGGAGGTITVSGSVSVGNVSFETVTSPYLVSSGTLTLAGTGGVSTVTANHAATINSTLAGGSKLVKAGNEMLTLGGANSYNGGTDLSAGTLRITSATALGSTTGAFNFLSSGTLQLNSGTGGAVELGSLSGGSGALISRGISGDIILRAGSNNQRTDYAGTIEDGSGRIIFSKRGSGVLTLSGNNTYTGATYISDGGILQVVSNKALGSSSEGVVINAGTLQLAGGIAVAGETIAVNTPGDVSLGSINNLSGSNSWTGAVNLNTSTRISSTDGLMELSGNVTGSGQSLTLAGSGDLMLRGAVVLGTGGLNKVGSGTATLLNPSYSGNTTLGVSGGGNAGTLNLQGSSALSTGAMIVYSGNLNLGQNHSVTSLALGGGATNTTARLDTGSNTLTLRGDVTYNAGDGSSTISSGASIAGNIAMGSGERIFDVRDSSAAAIDLQISASLSGNNLTKTGNGTLALNGANTYTGVTTIRNGALQIGSDAALGQAPGSPSIGKIVLNPGTKLGTTNSFSLNSNRGIQLNSSSASYSQGVIDVGPDATLHYGGIISGNGGILGKSGTGTLVLSGAHTYTGFTGTVTAANPEIGTSVHAGMLELDGGSITHGSSYIVVGNLPGHNGNFLMHHGAKANTLSGIVGDQVGATGQATISGAGTNWTTTGGMFVGNYGTGVLNLTEGGTLKVGSGALSLGLNNSPANGTLNIGAPASGTATSPGILSATNVYGGSGSATVQFNHNSTAAAPYHFSSSGDGAGTPINITGRAQLVHSAGHTVMNGTNTFTGSTLINGGVLALNGSFASGNTVSVNGGGTLLGSGRIAGATTIQGGGIHSPGGAPATVGSQQFTGNLTYVGASIFSWDLNASSTTSGFDTVVGTSGGTLTIDNSLASDPLFRIVLGSDALAGINDPGVAFWNSSQTWDDVFKGFGSVVGSFGDWEVVDASNNPVTSSRGSFSVSGTTITWSAGASVPEPTSALVGLLMGAGLLRRRRSH</sequence>